<accession>A0A9D5R9C2</accession>
<reference evidence="7" key="1">
    <citation type="submission" date="2020-10" db="EMBL/GenBank/DDBJ databases">
        <title>ChiBAC.</title>
        <authorList>
            <person name="Zenner C."/>
            <person name="Hitch T.C.A."/>
            <person name="Clavel T."/>
        </authorList>
    </citation>
    <scope>NUCLEOTIDE SEQUENCE</scope>
    <source>
        <strain evidence="7">DSM 107454</strain>
    </source>
</reference>
<name>A0A9D5R9C2_9FIRM</name>
<dbReference type="PANTHER" id="PTHR43496:SF1">
    <property type="entry name" value="POLYGALACTURONAN_RHAMNOGALACTURONAN TRANSPORT SYSTEM PERMEASE PROTEIN YTEP"/>
    <property type="match status" value="1"/>
</dbReference>
<protein>
    <submittedName>
        <fullName evidence="7">Sugar ABC transporter permease</fullName>
    </submittedName>
</protein>
<evidence type="ECO:0000313" key="7">
    <source>
        <dbReference type="EMBL" id="MBE5040344.1"/>
    </source>
</evidence>
<feature type="transmembrane region" description="Helical" evidence="5">
    <location>
        <begin position="182"/>
        <end position="204"/>
    </location>
</feature>
<dbReference type="Gene3D" id="1.10.3720.10">
    <property type="entry name" value="MetI-like"/>
    <property type="match status" value="1"/>
</dbReference>
<dbReference type="CDD" id="cd06261">
    <property type="entry name" value="TM_PBP2"/>
    <property type="match status" value="1"/>
</dbReference>
<organism evidence="7 8">
    <name type="scientific">Ructibacterium gallinarum</name>
    <dbReference type="NCBI Taxonomy" id="2779355"/>
    <lineage>
        <taxon>Bacteria</taxon>
        <taxon>Bacillati</taxon>
        <taxon>Bacillota</taxon>
        <taxon>Clostridia</taxon>
        <taxon>Eubacteriales</taxon>
        <taxon>Oscillospiraceae</taxon>
        <taxon>Ructibacterium</taxon>
    </lineage>
</organism>
<dbReference type="Proteomes" id="UP000806542">
    <property type="component" value="Unassembled WGS sequence"/>
</dbReference>
<feature type="transmembrane region" description="Helical" evidence="5">
    <location>
        <begin position="129"/>
        <end position="149"/>
    </location>
</feature>
<dbReference type="GO" id="GO:0005886">
    <property type="term" value="C:plasma membrane"/>
    <property type="evidence" value="ECO:0007669"/>
    <property type="project" value="UniProtKB-SubCell"/>
</dbReference>
<dbReference type="EMBL" id="JADCKB010000014">
    <property type="protein sequence ID" value="MBE5040344.1"/>
    <property type="molecule type" value="Genomic_DNA"/>
</dbReference>
<feature type="domain" description="ABC transmembrane type-1" evidence="6">
    <location>
        <begin position="92"/>
        <end position="307"/>
    </location>
</feature>
<evidence type="ECO:0000256" key="1">
    <source>
        <dbReference type="ARBA" id="ARBA00004141"/>
    </source>
</evidence>
<keyword evidence="3 5" id="KW-1133">Transmembrane helix</keyword>
<feature type="transmembrane region" description="Helical" evidence="5">
    <location>
        <begin position="225"/>
        <end position="243"/>
    </location>
</feature>
<dbReference type="AlphaFoldDB" id="A0A9D5R9C2"/>
<keyword evidence="8" id="KW-1185">Reference proteome</keyword>
<feature type="transmembrane region" description="Helical" evidence="5">
    <location>
        <begin position="96"/>
        <end position="117"/>
    </location>
</feature>
<evidence type="ECO:0000313" key="8">
    <source>
        <dbReference type="Proteomes" id="UP000806542"/>
    </source>
</evidence>
<dbReference type="InterPro" id="IPR000515">
    <property type="entry name" value="MetI-like"/>
</dbReference>
<evidence type="ECO:0000256" key="4">
    <source>
        <dbReference type="ARBA" id="ARBA00023136"/>
    </source>
</evidence>
<comment type="similarity">
    <text evidence="5">Belongs to the binding-protein-dependent transport system permease family.</text>
</comment>
<evidence type="ECO:0000256" key="3">
    <source>
        <dbReference type="ARBA" id="ARBA00022989"/>
    </source>
</evidence>
<gene>
    <name evidence="7" type="ORF">INF28_07690</name>
</gene>
<keyword evidence="5" id="KW-0813">Transport</keyword>
<feature type="transmembrane region" description="Helical" evidence="5">
    <location>
        <begin position="32"/>
        <end position="59"/>
    </location>
</feature>
<keyword evidence="4 5" id="KW-0472">Membrane</keyword>
<dbReference type="Pfam" id="PF00528">
    <property type="entry name" value="BPD_transp_1"/>
    <property type="match status" value="1"/>
</dbReference>
<dbReference type="GO" id="GO:0055085">
    <property type="term" value="P:transmembrane transport"/>
    <property type="evidence" value="ECO:0007669"/>
    <property type="project" value="InterPro"/>
</dbReference>
<keyword evidence="2 5" id="KW-0812">Transmembrane</keyword>
<dbReference type="SUPFAM" id="SSF161098">
    <property type="entry name" value="MetI-like"/>
    <property type="match status" value="1"/>
</dbReference>
<comment type="caution">
    <text evidence="7">The sequence shown here is derived from an EMBL/GenBank/DDBJ whole genome shotgun (WGS) entry which is preliminary data.</text>
</comment>
<evidence type="ECO:0000259" key="6">
    <source>
        <dbReference type="PROSITE" id="PS50928"/>
    </source>
</evidence>
<sequence length="320" mass="36076">MKQISLGKKHAAKAEKLSVRESLIKHFRADSALYVMFLPVFLYYLIFHYIPMGGIILAFKDFSPRLGILGSHWVGMEHFIEFFSSPKFFNVLWNTLRISLANLIFGFPAPLILALLLNELRGQKFKRTVQTITYLPHFISLVVAVGLVLDFTKRDGIINDILVMFGGDRISFMSESSFFTPIYVISGIWQEIGWGSIIYLAALSGISMDLYEAATIDGAGRWKKMLHVTIPGIMPTVIIMLILKMGQMMSLGSEKIILMYNDLIMDKADIISSYVYRLAFGTAPDYGYSTAVNLFNTVINVILLLSANYVSKKCSETSLW</sequence>
<evidence type="ECO:0000256" key="5">
    <source>
        <dbReference type="RuleBase" id="RU363032"/>
    </source>
</evidence>
<dbReference type="PROSITE" id="PS50928">
    <property type="entry name" value="ABC_TM1"/>
    <property type="match status" value="1"/>
</dbReference>
<dbReference type="PANTHER" id="PTHR43496">
    <property type="entry name" value="PROTEIN LPLB"/>
    <property type="match status" value="1"/>
</dbReference>
<evidence type="ECO:0000256" key="2">
    <source>
        <dbReference type="ARBA" id="ARBA00022692"/>
    </source>
</evidence>
<proteinExistence type="inferred from homology"/>
<dbReference type="InterPro" id="IPR035906">
    <property type="entry name" value="MetI-like_sf"/>
</dbReference>
<feature type="transmembrane region" description="Helical" evidence="5">
    <location>
        <begin position="286"/>
        <end position="310"/>
    </location>
</feature>
<dbReference type="RefSeq" id="WP_226392895.1">
    <property type="nucleotide sequence ID" value="NZ_JADCKB010000014.1"/>
</dbReference>
<comment type="subcellular location">
    <subcellularLocation>
        <location evidence="5">Cell membrane</location>
        <topology evidence="5">Multi-pass membrane protein</topology>
    </subcellularLocation>
    <subcellularLocation>
        <location evidence="1">Membrane</location>
        <topology evidence="1">Multi-pass membrane protein</topology>
    </subcellularLocation>
</comment>